<sequence length="295" mass="33287">MTFACLHTKDTRQRDFCNLGGKCFDLKEFEERLPELITPTDHRSGSFLKHRFVVFVCRLLLSDSCTSQTNRRCQPHIGHSGFPHLPKTRTVEEKVRHRIITTPWAMLGPVTIPRVVRHSVPEGRALLMDTFGEKNSCRVRFLNSQLPGCYVLAFKGMKAKPSRYTSRFSPETAFFRGLAWPPSLLLSLRPESNAPTVASVGKKEPTGFGRMTSSNQIFPDTPFDCSHFNTTYKSSFRPDDDSKDSLSGRIGARSICGTRDSGYSRRGIDHVQQTTSKLHTGAKQGLIFMDKKNKL</sequence>
<reference evidence="1 2" key="1">
    <citation type="journal article" date="2021" name="G3 (Bethesda)">
        <title>Improved contiguity of the threespine stickleback genome using long-read sequencing.</title>
        <authorList>
            <person name="Nath S."/>
            <person name="Shaw D.E."/>
            <person name="White M.A."/>
        </authorList>
    </citation>
    <scope>NUCLEOTIDE SEQUENCE [LARGE SCALE GENOMIC DNA]</scope>
    <source>
        <strain evidence="1 2">Lake Benthic</strain>
    </source>
</reference>
<keyword evidence="2" id="KW-1185">Reference proteome</keyword>
<dbReference type="GeneTree" id="ENSGT00730000113054"/>
<protein>
    <submittedName>
        <fullName evidence="1">Uncharacterized protein</fullName>
    </submittedName>
</protein>
<proteinExistence type="predicted"/>
<evidence type="ECO:0000313" key="2">
    <source>
        <dbReference type="Proteomes" id="UP000007635"/>
    </source>
</evidence>
<reference evidence="1" key="2">
    <citation type="submission" date="2025-08" db="UniProtKB">
        <authorList>
            <consortium name="Ensembl"/>
        </authorList>
    </citation>
    <scope>IDENTIFICATION</scope>
</reference>
<reference evidence="1" key="3">
    <citation type="submission" date="2025-09" db="UniProtKB">
        <authorList>
            <consortium name="Ensembl"/>
        </authorList>
    </citation>
    <scope>IDENTIFICATION</scope>
</reference>
<organism evidence="1 2">
    <name type="scientific">Gasterosteus aculeatus aculeatus</name>
    <name type="common">three-spined stickleback</name>
    <dbReference type="NCBI Taxonomy" id="481459"/>
    <lineage>
        <taxon>Eukaryota</taxon>
        <taxon>Metazoa</taxon>
        <taxon>Chordata</taxon>
        <taxon>Craniata</taxon>
        <taxon>Vertebrata</taxon>
        <taxon>Euteleostomi</taxon>
        <taxon>Actinopterygii</taxon>
        <taxon>Neopterygii</taxon>
        <taxon>Teleostei</taxon>
        <taxon>Neoteleostei</taxon>
        <taxon>Acanthomorphata</taxon>
        <taxon>Eupercaria</taxon>
        <taxon>Perciformes</taxon>
        <taxon>Cottioidei</taxon>
        <taxon>Gasterosteales</taxon>
        <taxon>Gasterosteidae</taxon>
        <taxon>Gasterosteus</taxon>
    </lineage>
</organism>
<name>A0AAQ4RAR7_GASAC</name>
<dbReference type="Proteomes" id="UP000007635">
    <property type="component" value="Chromosome XIX"/>
</dbReference>
<dbReference type="AlphaFoldDB" id="A0AAQ4RAR7"/>
<evidence type="ECO:0000313" key="1">
    <source>
        <dbReference type="Ensembl" id="ENSGACP00000060774.1"/>
    </source>
</evidence>
<accession>A0AAQ4RAR7</accession>
<dbReference type="Ensembl" id="ENSGACT00000056967.1">
    <property type="protein sequence ID" value="ENSGACP00000060774.1"/>
    <property type="gene ID" value="ENSGACG00000035022.1"/>
</dbReference>